<accession>A0A1B0D3G8</accession>
<proteinExistence type="predicted"/>
<dbReference type="SUPFAM" id="SSF50044">
    <property type="entry name" value="SH3-domain"/>
    <property type="match status" value="1"/>
</dbReference>
<dbReference type="SMART" id="SM00072">
    <property type="entry name" value="GuKc"/>
    <property type="match status" value="1"/>
</dbReference>
<feature type="region of interest" description="Disordered" evidence="1">
    <location>
        <begin position="403"/>
        <end position="442"/>
    </location>
</feature>
<dbReference type="Gene3D" id="2.30.30.40">
    <property type="entry name" value="SH3 Domains"/>
    <property type="match status" value="1"/>
</dbReference>
<dbReference type="Pfam" id="PF00595">
    <property type="entry name" value="PDZ"/>
    <property type="match status" value="1"/>
</dbReference>
<dbReference type="SUPFAM" id="SSF52540">
    <property type="entry name" value="P-loop containing nucleoside triphosphate hydrolases"/>
    <property type="match status" value="1"/>
</dbReference>
<feature type="compositionally biased region" description="Basic residues" evidence="1">
    <location>
        <begin position="424"/>
        <end position="434"/>
    </location>
</feature>
<dbReference type="InterPro" id="IPR027417">
    <property type="entry name" value="P-loop_NTPase"/>
</dbReference>
<dbReference type="Pfam" id="PF00625">
    <property type="entry name" value="Guanylate_kin"/>
    <property type="match status" value="1"/>
</dbReference>
<sequence length="638" mass="71808">YEGGTFPRKKETPRFRIPSNPSVTSKGSGVKNSTGSIEHHGSERGSPMPTFQVEVLSHGSNLNKRNTMTDYCYGQKPNPGDLRRVTIDKSMEPLGITIQCNNNGGGIFVSTVTENSIASQVGLQTGDQLLEVCGLNMRSATYELAASVLRQCGNSMTMLVQYNPDSSEFLKDTRGFESLLNRRLSLSEYDTDAGHSTDEDESISHSGSSTPRNSPSVARTLQLRNQSASKSASTTQQLMQRGIFPPTSTVSSTQSKKSTFSGGPVVSPTVDTMIKQPAVPTGGNVYQEEPRMLIIETKKKALGISFVGGNKTGIFVHRVQKFDQIDPDQESIDSLYIKVAFDRTGEVGESDLRFVKDDVLYVDNTMFTGSPGLWRAWTLDEYGHRISCGLIPSQTKVEEELRLHHDTTDADNTSRRSTTSARRSFFRRKKHQRSSSRDSKELASFSNTQLSWFSDSGMLNDETTINSYIRMERLDYPSYRPILVLGPLAECVVDKLHTDFPKEFERCKVQPMNCSEETLEKNLHNNVYIDYRRRGNIFECTTIQAIKDVRDKKRHCILDICISAVERLQRVQIYPIVLLLRFRSAKQIKEVKDSRYSTDKISAKAAKEMYEHALKLETDYGQFISGEFLFILNFLKMF</sequence>
<dbReference type="AlphaFoldDB" id="A0A1B0D3G8"/>
<dbReference type="Proteomes" id="UP000092462">
    <property type="component" value="Unassembled WGS sequence"/>
</dbReference>
<dbReference type="GO" id="GO:0005886">
    <property type="term" value="C:plasma membrane"/>
    <property type="evidence" value="ECO:0007669"/>
    <property type="project" value="TreeGrafter"/>
</dbReference>
<feature type="compositionally biased region" description="Low complexity" evidence="1">
    <location>
        <begin position="247"/>
        <end position="261"/>
    </location>
</feature>
<protein>
    <submittedName>
        <fullName evidence="2">Uncharacterized protein</fullName>
    </submittedName>
</protein>
<dbReference type="EnsemblMetazoa" id="PPAI001891-RA">
    <property type="protein sequence ID" value="PPAI001891-PA"/>
    <property type="gene ID" value="PPAI001891"/>
</dbReference>
<dbReference type="EMBL" id="AJVK01023551">
    <property type="status" value="NOT_ANNOTATED_CDS"/>
    <property type="molecule type" value="Genomic_DNA"/>
</dbReference>
<dbReference type="PROSITE" id="PS50106">
    <property type="entry name" value="PDZ"/>
    <property type="match status" value="1"/>
</dbReference>
<dbReference type="VEuPathDB" id="VectorBase:PPAI001891"/>
<dbReference type="CDD" id="cd11860">
    <property type="entry name" value="SH3_DLG5"/>
    <property type="match status" value="1"/>
</dbReference>
<name>A0A1B0D3G8_PHLPP</name>
<dbReference type="Gene3D" id="2.30.42.10">
    <property type="match status" value="2"/>
</dbReference>
<dbReference type="InterPro" id="IPR035537">
    <property type="entry name" value="DLG5_SH3"/>
</dbReference>
<feature type="compositionally biased region" description="Low complexity" evidence="1">
    <location>
        <begin position="226"/>
        <end position="237"/>
    </location>
</feature>
<dbReference type="SMART" id="SM00228">
    <property type="entry name" value="PDZ"/>
    <property type="match status" value="1"/>
</dbReference>
<dbReference type="InterPro" id="IPR008144">
    <property type="entry name" value="Guanylate_kin-like_dom"/>
</dbReference>
<dbReference type="InterPro" id="IPR036034">
    <property type="entry name" value="PDZ_sf"/>
</dbReference>
<feature type="compositionally biased region" description="Basic and acidic residues" evidence="1">
    <location>
        <begin position="403"/>
        <end position="414"/>
    </location>
</feature>
<organism evidence="2 3">
    <name type="scientific">Phlebotomus papatasi</name>
    <name type="common">Sandfly</name>
    <dbReference type="NCBI Taxonomy" id="29031"/>
    <lineage>
        <taxon>Eukaryota</taxon>
        <taxon>Metazoa</taxon>
        <taxon>Ecdysozoa</taxon>
        <taxon>Arthropoda</taxon>
        <taxon>Hexapoda</taxon>
        <taxon>Insecta</taxon>
        <taxon>Pterygota</taxon>
        <taxon>Neoptera</taxon>
        <taxon>Endopterygota</taxon>
        <taxon>Diptera</taxon>
        <taxon>Nematocera</taxon>
        <taxon>Psychodoidea</taxon>
        <taxon>Psychodidae</taxon>
        <taxon>Phlebotomus</taxon>
        <taxon>Phlebotomus</taxon>
    </lineage>
</organism>
<dbReference type="SUPFAM" id="SSF50156">
    <property type="entry name" value="PDZ domain-like"/>
    <property type="match status" value="1"/>
</dbReference>
<dbReference type="InterPro" id="IPR053004">
    <property type="entry name" value="MAGUK_Signaling_Regulators"/>
</dbReference>
<dbReference type="InterPro" id="IPR036028">
    <property type="entry name" value="SH3-like_dom_sf"/>
</dbReference>
<dbReference type="PROSITE" id="PS50052">
    <property type="entry name" value="GUANYLATE_KINASE_2"/>
    <property type="match status" value="1"/>
</dbReference>
<dbReference type="InterPro" id="IPR001478">
    <property type="entry name" value="PDZ"/>
</dbReference>
<dbReference type="InterPro" id="IPR008145">
    <property type="entry name" value="GK/Ca_channel_bsu"/>
</dbReference>
<dbReference type="PANTHER" id="PTHR46360">
    <property type="entry name" value="DISKS LARGE HOMOLOG 5"/>
    <property type="match status" value="1"/>
</dbReference>
<evidence type="ECO:0000313" key="2">
    <source>
        <dbReference type="EnsemblMetazoa" id="PPAI001891-PA"/>
    </source>
</evidence>
<dbReference type="PANTHER" id="PTHR46360:SF1">
    <property type="entry name" value="DISKS LARGE HOMOLOG 5"/>
    <property type="match status" value="1"/>
</dbReference>
<dbReference type="VEuPathDB" id="VectorBase:PPAPM1_010582"/>
<keyword evidence="3" id="KW-1185">Reference proteome</keyword>
<reference evidence="2" key="1">
    <citation type="submission" date="2022-08" db="UniProtKB">
        <authorList>
            <consortium name="EnsemblMetazoa"/>
        </authorList>
    </citation>
    <scope>IDENTIFICATION</scope>
    <source>
        <strain evidence="2">Israel</strain>
    </source>
</reference>
<feature type="compositionally biased region" description="Polar residues" evidence="1">
    <location>
        <begin position="19"/>
        <end position="36"/>
    </location>
</feature>
<evidence type="ECO:0000313" key="3">
    <source>
        <dbReference type="Proteomes" id="UP000092462"/>
    </source>
</evidence>
<evidence type="ECO:0000256" key="1">
    <source>
        <dbReference type="SAM" id="MobiDB-lite"/>
    </source>
</evidence>
<dbReference type="GO" id="GO:0035331">
    <property type="term" value="P:negative regulation of hippo signaling"/>
    <property type="evidence" value="ECO:0007669"/>
    <property type="project" value="TreeGrafter"/>
</dbReference>
<dbReference type="Gene3D" id="3.40.50.300">
    <property type="entry name" value="P-loop containing nucleotide triphosphate hydrolases"/>
    <property type="match status" value="1"/>
</dbReference>
<feature type="compositionally biased region" description="Polar residues" evidence="1">
    <location>
        <begin position="204"/>
        <end position="225"/>
    </location>
</feature>
<feature type="region of interest" description="Disordered" evidence="1">
    <location>
        <begin position="190"/>
        <end position="268"/>
    </location>
</feature>
<feature type="region of interest" description="Disordered" evidence="1">
    <location>
        <begin position="1"/>
        <end position="49"/>
    </location>
</feature>
<dbReference type="CDD" id="cd06767">
    <property type="entry name" value="PDZ3_DLG5-like"/>
    <property type="match status" value="1"/>
</dbReference>